<proteinExistence type="predicted"/>
<keyword evidence="3" id="KW-1185">Reference proteome</keyword>
<reference evidence="2 3" key="1">
    <citation type="journal article" date="2013" name="Int. J. Syst. Evol. Microbiol.">
        <title>Hoeflea suaedae sp. nov., an endophytic bacterium isolated from the root of the halophyte Suaeda maritima.</title>
        <authorList>
            <person name="Chung E.J."/>
            <person name="Park J.A."/>
            <person name="Pramanik P."/>
            <person name="Bibi F."/>
            <person name="Jeon C.O."/>
            <person name="Chung Y.R."/>
        </authorList>
    </citation>
    <scope>NUCLEOTIDE SEQUENCE [LARGE SCALE GENOMIC DNA]</scope>
    <source>
        <strain evidence="2 3">YC6898</strain>
    </source>
</reference>
<sequence>MTETDIRTKKRLEDIAWAAEKIDRKTLALESELVTTKWFDYRFLSPQACTRLFLETYQTVFRRHFAAEVDRDQAKHVFGAHSLSYRNDPRARTQMWMARQRADELGIPYDLYIQASFEFAVKRNRKRLPQPNQLHHPGSAAELWAKFLDEQFKEHLADGLFTVEHASFRVENYKNLPAQDDYRSFVIRQVKAQSMPPHRAMQRYCCDQRQLPVELFKDVINDEIYEQALTRLEWDNPHFPPPPLPAPHRTDQWPSCLGIPGAQDDSSSPCSECRLADDCTRLSNAILRQVMNRTGSEDPRADDKRAKARERQRRRRSRLNAEKLHAMHKQPEAVEFRAGE</sequence>
<evidence type="ECO:0000256" key="1">
    <source>
        <dbReference type="SAM" id="MobiDB-lite"/>
    </source>
</evidence>
<dbReference type="Proteomes" id="UP000295131">
    <property type="component" value="Unassembled WGS sequence"/>
</dbReference>
<comment type="caution">
    <text evidence="2">The sequence shown here is derived from an EMBL/GenBank/DDBJ whole genome shotgun (WGS) entry which is preliminary data.</text>
</comment>
<dbReference type="AlphaFoldDB" id="A0A4R5PIL5"/>
<name>A0A4R5PIL5_9HYPH</name>
<gene>
    <name evidence="2" type="ORF">E2A64_15230</name>
</gene>
<organism evidence="2 3">
    <name type="scientific">Pseudohoeflea suaedae</name>
    <dbReference type="NCBI Taxonomy" id="877384"/>
    <lineage>
        <taxon>Bacteria</taxon>
        <taxon>Pseudomonadati</taxon>
        <taxon>Pseudomonadota</taxon>
        <taxon>Alphaproteobacteria</taxon>
        <taxon>Hyphomicrobiales</taxon>
        <taxon>Rhizobiaceae</taxon>
        <taxon>Pseudohoeflea</taxon>
    </lineage>
</organism>
<protein>
    <submittedName>
        <fullName evidence="2">Uncharacterized protein</fullName>
    </submittedName>
</protein>
<accession>A0A4R5PIL5</accession>
<dbReference type="OrthoDB" id="7849912at2"/>
<feature type="compositionally biased region" description="Basic residues" evidence="1">
    <location>
        <begin position="306"/>
        <end position="318"/>
    </location>
</feature>
<dbReference type="EMBL" id="SMSI01000003">
    <property type="protein sequence ID" value="TDH35065.1"/>
    <property type="molecule type" value="Genomic_DNA"/>
</dbReference>
<dbReference type="RefSeq" id="WP_133285350.1">
    <property type="nucleotide sequence ID" value="NZ_SMSI01000003.1"/>
</dbReference>
<evidence type="ECO:0000313" key="2">
    <source>
        <dbReference type="EMBL" id="TDH35065.1"/>
    </source>
</evidence>
<feature type="compositionally biased region" description="Basic and acidic residues" evidence="1">
    <location>
        <begin position="319"/>
        <end position="340"/>
    </location>
</feature>
<feature type="compositionally biased region" description="Basic and acidic residues" evidence="1">
    <location>
        <begin position="295"/>
        <end position="305"/>
    </location>
</feature>
<evidence type="ECO:0000313" key="3">
    <source>
        <dbReference type="Proteomes" id="UP000295131"/>
    </source>
</evidence>
<feature type="region of interest" description="Disordered" evidence="1">
    <location>
        <begin position="290"/>
        <end position="340"/>
    </location>
</feature>